<evidence type="ECO:0000256" key="3">
    <source>
        <dbReference type="PROSITE-ProRule" id="PRU00283"/>
    </source>
</evidence>
<dbReference type="Gene3D" id="3.40.850.10">
    <property type="entry name" value="Kinesin motor domain"/>
    <property type="match status" value="1"/>
</dbReference>
<feature type="region of interest" description="Disordered" evidence="5">
    <location>
        <begin position="163"/>
        <end position="192"/>
    </location>
</feature>
<dbReference type="Pfam" id="PF00225">
    <property type="entry name" value="Kinesin"/>
    <property type="match status" value="1"/>
</dbReference>
<evidence type="ECO:0000256" key="5">
    <source>
        <dbReference type="SAM" id="MobiDB-lite"/>
    </source>
</evidence>
<feature type="compositionally biased region" description="Polar residues" evidence="5">
    <location>
        <begin position="179"/>
        <end position="190"/>
    </location>
</feature>
<feature type="compositionally biased region" description="Polar residues" evidence="5">
    <location>
        <begin position="714"/>
        <end position="725"/>
    </location>
</feature>
<dbReference type="GO" id="GO:0003777">
    <property type="term" value="F:microtubule motor activity"/>
    <property type="evidence" value="ECO:0007669"/>
    <property type="project" value="InterPro"/>
</dbReference>
<feature type="compositionally biased region" description="Polar residues" evidence="5">
    <location>
        <begin position="581"/>
        <end position="596"/>
    </location>
</feature>
<evidence type="ECO:0000256" key="4">
    <source>
        <dbReference type="SAM" id="Coils"/>
    </source>
</evidence>
<dbReference type="InterPro" id="IPR027417">
    <property type="entry name" value="P-loop_NTPase"/>
</dbReference>
<keyword evidence="1 4" id="KW-0175">Coiled coil</keyword>
<comment type="caution">
    <text evidence="7">The sequence shown here is derived from an EMBL/GenBank/DDBJ whole genome shotgun (WGS) entry which is preliminary data.</text>
</comment>
<dbReference type="InterPro" id="IPR001752">
    <property type="entry name" value="Kinesin_motor_dom"/>
</dbReference>
<feature type="domain" description="Kinesin motor" evidence="6">
    <location>
        <begin position="1"/>
        <end position="164"/>
    </location>
</feature>
<evidence type="ECO:0000256" key="2">
    <source>
        <dbReference type="ARBA" id="ARBA00023175"/>
    </source>
</evidence>
<keyword evidence="2" id="KW-0505">Motor protein</keyword>
<proteinExistence type="inferred from homology"/>
<evidence type="ECO:0000313" key="8">
    <source>
        <dbReference type="Proteomes" id="UP001489004"/>
    </source>
</evidence>
<comment type="similarity">
    <text evidence="3">Belongs to the TRAFAC class myosin-kinesin ATPase superfamily. Kinesin family.</text>
</comment>
<dbReference type="Proteomes" id="UP001489004">
    <property type="component" value="Unassembled WGS sequence"/>
</dbReference>
<organism evidence="7 8">
    <name type="scientific">[Myrmecia] bisecta</name>
    <dbReference type="NCBI Taxonomy" id="41462"/>
    <lineage>
        <taxon>Eukaryota</taxon>
        <taxon>Viridiplantae</taxon>
        <taxon>Chlorophyta</taxon>
        <taxon>core chlorophytes</taxon>
        <taxon>Trebouxiophyceae</taxon>
        <taxon>Trebouxiales</taxon>
        <taxon>Trebouxiaceae</taxon>
        <taxon>Myrmecia</taxon>
    </lineage>
</organism>
<feature type="coiled-coil region" evidence="4">
    <location>
        <begin position="656"/>
        <end position="690"/>
    </location>
</feature>
<dbReference type="PANTHER" id="PTHR47968">
    <property type="entry name" value="CENTROMERE PROTEIN E"/>
    <property type="match status" value="1"/>
</dbReference>
<feature type="coiled-coil region" evidence="4">
    <location>
        <begin position="321"/>
        <end position="348"/>
    </location>
</feature>
<feature type="region of interest" description="Disordered" evidence="5">
    <location>
        <begin position="573"/>
        <end position="596"/>
    </location>
</feature>
<dbReference type="GO" id="GO:0007018">
    <property type="term" value="P:microtubule-based movement"/>
    <property type="evidence" value="ECO:0007669"/>
    <property type="project" value="InterPro"/>
</dbReference>
<feature type="region of interest" description="Disordered" evidence="5">
    <location>
        <begin position="219"/>
        <end position="295"/>
    </location>
</feature>
<feature type="region of interest" description="Disordered" evidence="5">
    <location>
        <begin position="693"/>
        <end position="733"/>
    </location>
</feature>
<gene>
    <name evidence="7" type="ORF">WJX72_005450</name>
</gene>
<dbReference type="InterPro" id="IPR027640">
    <property type="entry name" value="Kinesin-like_fam"/>
</dbReference>
<protein>
    <recommendedName>
        <fullName evidence="6">Kinesin motor domain-containing protein</fullName>
    </recommendedName>
</protein>
<evidence type="ECO:0000259" key="6">
    <source>
        <dbReference type="PROSITE" id="PS50067"/>
    </source>
</evidence>
<name>A0AAW1PJU9_9CHLO</name>
<feature type="compositionally biased region" description="Low complexity" evidence="5">
    <location>
        <begin position="265"/>
        <end position="283"/>
    </location>
</feature>
<dbReference type="GO" id="GO:0005524">
    <property type="term" value="F:ATP binding"/>
    <property type="evidence" value="ECO:0007669"/>
    <property type="project" value="InterPro"/>
</dbReference>
<sequence length="798" mass="87449">MDTLSQIQVKSTAELAQLLSTARNAQQASTADRKGTADRSGQTMPMHLVLRITVEQAGAGKTMRSHLDFVDLGAPSMPGSRAQSVSSTAASLEALAKVLAAFSQGKPASASLLQGQPAPLLVRVLSDSLSDDSRASLIATINPSRDCCEDTLSTLRFASKCCGHESTTPSTSRRDTPRQGNTLAQDSSAPQRLEAENAYLKAELERTHAHYQKLIERIGGPSYRSDMGPLETDLENEGGPAGGLLADQARPRSRHGTASPAESNGSAADQGGDSSASSPQGAATGTRRTSDRLHDGAKTGVQALKMANMTEKQKRHFEALMEANKIKMRDLEMRLESKSEELAVVRERMMTSEHRSFQQVKKLTAQISDVKHQEADAKAMHAAKMEEVEGRCAEAVGEAQRKVDDMRRQMQAMAESIPDLIRARTAEASDRKALERQLQKAMDEQLAEQLRVAKERHTAELEAVKQELSLTSLKKGQELSKLRGEFDKLKQSSSADIQTLSEELWHLYDYCQQVEGLMHKMQTGQFRVSLYAGLRTIKVPARERLTAPDMERVKRLVASVASTKKLEVKQQALTSGHRMSENGSLQNSLSVDGQSMRSGNARQLEARVGELQAKLSQYESEEAAGELRKRIEQQYRAELEGQLLLELQAHPTVEYIRQLEEDNLKYRKSVQDAEKRNQNMAVVIKSLQRTEEKEALQRQQRAASPLLRPPSVGASLNSTLPSRPGSSLGFCPANMRRPETAAASMGSMRRPMTPLMDGRGAVPSINRIRPMTASGAGPDGFPILESSVHSMRKGSTSH</sequence>
<dbReference type="AlphaFoldDB" id="A0AAW1PJU9"/>
<evidence type="ECO:0000313" key="7">
    <source>
        <dbReference type="EMBL" id="KAK9810138.1"/>
    </source>
</evidence>
<dbReference type="GO" id="GO:0008017">
    <property type="term" value="F:microtubule binding"/>
    <property type="evidence" value="ECO:0007669"/>
    <property type="project" value="InterPro"/>
</dbReference>
<feature type="coiled-coil region" evidence="4">
    <location>
        <begin position="396"/>
        <end position="467"/>
    </location>
</feature>
<dbReference type="EMBL" id="JALJOR010000010">
    <property type="protein sequence ID" value="KAK9810138.1"/>
    <property type="molecule type" value="Genomic_DNA"/>
</dbReference>
<dbReference type="PANTHER" id="PTHR47968:SF75">
    <property type="entry name" value="CENTROMERE-ASSOCIATED PROTEIN E"/>
    <property type="match status" value="1"/>
</dbReference>
<dbReference type="InterPro" id="IPR036961">
    <property type="entry name" value="Kinesin_motor_dom_sf"/>
</dbReference>
<keyword evidence="8" id="KW-1185">Reference proteome</keyword>
<dbReference type="PROSITE" id="PS50067">
    <property type="entry name" value="KINESIN_MOTOR_2"/>
    <property type="match status" value="1"/>
</dbReference>
<accession>A0AAW1PJU9</accession>
<comment type="caution">
    <text evidence="3">Lacks conserved residue(s) required for the propagation of feature annotation.</text>
</comment>
<dbReference type="SUPFAM" id="SSF52540">
    <property type="entry name" value="P-loop containing nucleoside triphosphate hydrolases"/>
    <property type="match status" value="1"/>
</dbReference>
<feature type="region of interest" description="Disordered" evidence="5">
    <location>
        <begin position="22"/>
        <end position="44"/>
    </location>
</feature>
<evidence type="ECO:0000256" key="1">
    <source>
        <dbReference type="ARBA" id="ARBA00023054"/>
    </source>
</evidence>
<reference evidence="7 8" key="1">
    <citation type="journal article" date="2024" name="Nat. Commun.">
        <title>Phylogenomics reveals the evolutionary origins of lichenization in chlorophyte algae.</title>
        <authorList>
            <person name="Puginier C."/>
            <person name="Libourel C."/>
            <person name="Otte J."/>
            <person name="Skaloud P."/>
            <person name="Haon M."/>
            <person name="Grisel S."/>
            <person name="Petersen M."/>
            <person name="Berrin J.G."/>
            <person name="Delaux P.M."/>
            <person name="Dal Grande F."/>
            <person name="Keller J."/>
        </authorList>
    </citation>
    <scope>NUCLEOTIDE SEQUENCE [LARGE SCALE GENOMIC DNA]</scope>
    <source>
        <strain evidence="7 8">SAG 2043</strain>
    </source>
</reference>